<keyword evidence="8" id="KW-1185">Reference proteome</keyword>
<dbReference type="Gene3D" id="3.20.20.80">
    <property type="entry name" value="Glycosidases"/>
    <property type="match status" value="1"/>
</dbReference>
<dbReference type="Proteomes" id="UP000467637">
    <property type="component" value="Unassembled WGS sequence"/>
</dbReference>
<dbReference type="PROSITE" id="PS51764">
    <property type="entry name" value="GH26"/>
    <property type="match status" value="1"/>
</dbReference>
<protein>
    <recommendedName>
        <fullName evidence="9">Glycosyl hydrolase</fullName>
    </recommendedName>
</protein>
<dbReference type="InterPro" id="IPR013783">
    <property type="entry name" value="Ig-like_fold"/>
</dbReference>
<dbReference type="PRINTS" id="PR00739">
    <property type="entry name" value="GLHYDRLASE26"/>
</dbReference>
<evidence type="ECO:0000259" key="5">
    <source>
        <dbReference type="PROSITE" id="PS50853"/>
    </source>
</evidence>
<dbReference type="SUPFAM" id="SSF49265">
    <property type="entry name" value="Fibronectin type III"/>
    <property type="match status" value="1"/>
</dbReference>
<organism evidence="7 8">
    <name type="scientific">Paenibacillus anseongense</name>
    <dbReference type="NCBI Taxonomy" id="2682845"/>
    <lineage>
        <taxon>Bacteria</taxon>
        <taxon>Bacillati</taxon>
        <taxon>Bacillota</taxon>
        <taxon>Bacilli</taxon>
        <taxon>Bacillales</taxon>
        <taxon>Paenibacillaceae</taxon>
        <taxon>Paenibacillus</taxon>
    </lineage>
</organism>
<evidence type="ECO:0000256" key="2">
    <source>
        <dbReference type="ARBA" id="ARBA00022801"/>
    </source>
</evidence>
<evidence type="ECO:0000256" key="4">
    <source>
        <dbReference type="PROSITE-ProRule" id="PRU01100"/>
    </source>
</evidence>
<sequence>MYAIIRIHCEVSRRMLPINAKASQRAVDVLNYLYAISGSKTLTGIHNWLEDPSGYVNEINKLYGDYPGIAGYEMGPISGQTAAQVTSQRQNVTNAAKKYVQSGGLVTMMWHQNYPLTTYAWSNVQRNTTDAEFNRVCTPGTAEYNWLISEYDKVAVFLKQLRDADVPVLWRPYHEMNGNWFWWGKKQNFKLLWDIMYDRFTNYHGLNNLLWVWNANAPKSSDINPYLTHFVGTSKCDILGTDLYMYGSEPFKQEYYDGLVAISGGKPVAIAEIGQLFPSSTFTKQPKWVWFMEWANYLYDYNTSSQRNALYSTSVERMLNRSKVNIPTTPTPDTQAPTMPLNLAASSKTMTSVTLTWTASTDNIGVTGYEVYVNNTILAGTTTTTSFTVTGLTANTAYRFLVKAKDAAGNNSAFTPPLTVTTDAIYTGFVRGINFGGASVTMDEQTWLAGDYVLFTYSSNSKTYVNSPAITPVPAVDSVSSVMLNSKIYASESSFTVAQALSNGNYQVYVWSLESAQANSSSFDVVLEGVQVTTVPIGLLALNNWARYGPYSITVKAGVLSMEVRRVTGDPGLAGMAVYTAAV</sequence>
<feature type="active site" description="Proton donor" evidence="4">
    <location>
        <position position="175"/>
    </location>
</feature>
<reference evidence="7 8" key="1">
    <citation type="submission" date="2019-12" db="EMBL/GenBank/DDBJ databases">
        <authorList>
            <person name="Huq M.A."/>
        </authorList>
    </citation>
    <scope>NUCLEOTIDE SEQUENCE [LARGE SCALE GENOMIC DNA]</scope>
    <source>
        <strain evidence="7 8">MAH-34</strain>
    </source>
</reference>
<feature type="domain" description="GH26" evidence="6">
    <location>
        <begin position="24"/>
        <end position="322"/>
    </location>
</feature>
<evidence type="ECO:0008006" key="9">
    <source>
        <dbReference type="Google" id="ProtNLM"/>
    </source>
</evidence>
<comment type="similarity">
    <text evidence="1 4">Belongs to the glycosyl hydrolase 26 family.</text>
</comment>
<dbReference type="InterPro" id="IPR000805">
    <property type="entry name" value="Glyco_hydro_26"/>
</dbReference>
<dbReference type="EMBL" id="WSEM01000004">
    <property type="protein sequence ID" value="MVQ33812.1"/>
    <property type="molecule type" value="Genomic_DNA"/>
</dbReference>
<evidence type="ECO:0000259" key="6">
    <source>
        <dbReference type="PROSITE" id="PS51764"/>
    </source>
</evidence>
<gene>
    <name evidence="7" type="ORF">GON05_04030</name>
</gene>
<keyword evidence="2 4" id="KW-0378">Hydrolase</keyword>
<accession>A0ABW9U149</accession>
<evidence type="ECO:0000256" key="1">
    <source>
        <dbReference type="ARBA" id="ARBA00007754"/>
    </source>
</evidence>
<dbReference type="Pfam" id="PF00041">
    <property type="entry name" value="fn3"/>
    <property type="match status" value="1"/>
</dbReference>
<dbReference type="Gene3D" id="2.60.120.430">
    <property type="entry name" value="Galactose-binding lectin"/>
    <property type="match status" value="1"/>
</dbReference>
<name>A0ABW9U149_9BACL</name>
<feature type="active site" description="Nucleophile" evidence="4">
    <location>
        <position position="272"/>
    </location>
</feature>
<dbReference type="CDD" id="cd00063">
    <property type="entry name" value="FN3"/>
    <property type="match status" value="1"/>
</dbReference>
<dbReference type="InterPro" id="IPR036116">
    <property type="entry name" value="FN3_sf"/>
</dbReference>
<dbReference type="Gene3D" id="2.60.40.10">
    <property type="entry name" value="Immunoglobulins"/>
    <property type="match status" value="1"/>
</dbReference>
<dbReference type="InterPro" id="IPR017853">
    <property type="entry name" value="GH"/>
</dbReference>
<evidence type="ECO:0000313" key="7">
    <source>
        <dbReference type="EMBL" id="MVQ33812.1"/>
    </source>
</evidence>
<evidence type="ECO:0000313" key="8">
    <source>
        <dbReference type="Proteomes" id="UP000467637"/>
    </source>
</evidence>
<dbReference type="SMART" id="SM00060">
    <property type="entry name" value="FN3"/>
    <property type="match status" value="1"/>
</dbReference>
<dbReference type="Pfam" id="PF02156">
    <property type="entry name" value="Glyco_hydro_26"/>
    <property type="match status" value="1"/>
</dbReference>
<dbReference type="PROSITE" id="PS50853">
    <property type="entry name" value="FN3"/>
    <property type="match status" value="1"/>
</dbReference>
<evidence type="ECO:0000256" key="3">
    <source>
        <dbReference type="ARBA" id="ARBA00023295"/>
    </source>
</evidence>
<dbReference type="PANTHER" id="PTHR40079:SF4">
    <property type="entry name" value="GH26 DOMAIN-CONTAINING PROTEIN-RELATED"/>
    <property type="match status" value="1"/>
</dbReference>
<dbReference type="PANTHER" id="PTHR40079">
    <property type="entry name" value="MANNAN ENDO-1,4-BETA-MANNOSIDASE E-RELATED"/>
    <property type="match status" value="1"/>
</dbReference>
<feature type="domain" description="Fibronectin type-III" evidence="5">
    <location>
        <begin position="339"/>
        <end position="425"/>
    </location>
</feature>
<keyword evidence="3 4" id="KW-0326">Glycosidase</keyword>
<dbReference type="InterPro" id="IPR022790">
    <property type="entry name" value="GH26_dom"/>
</dbReference>
<proteinExistence type="inferred from homology"/>
<dbReference type="SUPFAM" id="SSF51445">
    <property type="entry name" value="(Trans)glycosidases"/>
    <property type="match status" value="1"/>
</dbReference>
<dbReference type="InterPro" id="IPR003961">
    <property type="entry name" value="FN3_dom"/>
</dbReference>
<comment type="caution">
    <text evidence="7">The sequence shown here is derived from an EMBL/GenBank/DDBJ whole genome shotgun (WGS) entry which is preliminary data.</text>
</comment>